<dbReference type="Proteomes" id="UP000295157">
    <property type="component" value="Unassembled WGS sequence"/>
</dbReference>
<dbReference type="EMBL" id="SMJZ01000254">
    <property type="protein sequence ID" value="TDB97887.1"/>
    <property type="molecule type" value="Genomic_DNA"/>
</dbReference>
<feature type="region of interest" description="Disordered" evidence="1">
    <location>
        <begin position="74"/>
        <end position="102"/>
    </location>
</feature>
<accession>A0A4R4MPP5</accession>
<comment type="caution">
    <text evidence="2">The sequence shown here is derived from an EMBL/GenBank/DDBJ whole genome shotgun (WGS) entry which is preliminary data.</text>
</comment>
<feature type="region of interest" description="Disordered" evidence="1">
    <location>
        <begin position="1"/>
        <end position="56"/>
    </location>
</feature>
<sequence length="102" mass="11556">MSYGRISMGPISSMHDDHFSIPNTKQADSAMHTKSDGSLITKPGNENLAILDNPPRHRSLPRYACGFFDAEELASRRRKKHQKRGTEDLQGSNYGRRKKKVE</sequence>
<organism evidence="2 3">
    <name type="scientific">Nonomuraea longispora</name>
    <dbReference type="NCBI Taxonomy" id="1848320"/>
    <lineage>
        <taxon>Bacteria</taxon>
        <taxon>Bacillati</taxon>
        <taxon>Actinomycetota</taxon>
        <taxon>Actinomycetes</taxon>
        <taxon>Streptosporangiales</taxon>
        <taxon>Streptosporangiaceae</taxon>
        <taxon>Nonomuraea</taxon>
    </lineage>
</organism>
<keyword evidence="3" id="KW-1185">Reference proteome</keyword>
<evidence type="ECO:0000313" key="3">
    <source>
        <dbReference type="Proteomes" id="UP000295157"/>
    </source>
</evidence>
<evidence type="ECO:0000313" key="2">
    <source>
        <dbReference type="EMBL" id="TDB97887.1"/>
    </source>
</evidence>
<proteinExistence type="predicted"/>
<protein>
    <submittedName>
        <fullName evidence="2">Uncharacterized protein</fullName>
    </submittedName>
</protein>
<gene>
    <name evidence="2" type="ORF">E1267_39350</name>
</gene>
<dbReference type="AlphaFoldDB" id="A0A4R4MPP5"/>
<name>A0A4R4MPP5_9ACTN</name>
<reference evidence="2 3" key="1">
    <citation type="submission" date="2019-02" db="EMBL/GenBank/DDBJ databases">
        <title>Draft genome sequences of novel Actinobacteria.</title>
        <authorList>
            <person name="Sahin N."/>
            <person name="Ay H."/>
            <person name="Saygin H."/>
        </authorList>
    </citation>
    <scope>NUCLEOTIDE SEQUENCE [LARGE SCALE GENOMIC DNA]</scope>
    <source>
        <strain evidence="2 3">KC201</strain>
    </source>
</reference>
<dbReference type="RefSeq" id="WP_132340682.1">
    <property type="nucleotide sequence ID" value="NZ_SMJZ01000254.1"/>
</dbReference>
<evidence type="ECO:0000256" key="1">
    <source>
        <dbReference type="SAM" id="MobiDB-lite"/>
    </source>
</evidence>